<keyword evidence="2" id="KW-1185">Reference proteome</keyword>
<accession>A0ABS6BAP0</accession>
<name>A0ABS6BAP0_9NOCA</name>
<dbReference type="RefSeq" id="WP_215922544.1">
    <property type="nucleotide sequence ID" value="NZ_JAHKNI010000014.1"/>
</dbReference>
<evidence type="ECO:0000313" key="1">
    <source>
        <dbReference type="EMBL" id="MBU3066475.1"/>
    </source>
</evidence>
<organism evidence="1 2">
    <name type="scientific">Nocardia albiluteola</name>
    <dbReference type="NCBI Taxonomy" id="2842303"/>
    <lineage>
        <taxon>Bacteria</taxon>
        <taxon>Bacillati</taxon>
        <taxon>Actinomycetota</taxon>
        <taxon>Actinomycetes</taxon>
        <taxon>Mycobacteriales</taxon>
        <taxon>Nocardiaceae</taxon>
        <taxon>Nocardia</taxon>
    </lineage>
</organism>
<gene>
    <name evidence="1" type="ORF">KO481_33755</name>
</gene>
<reference evidence="1 2" key="1">
    <citation type="submission" date="2021-06" db="EMBL/GenBank/DDBJ databases">
        <title>Actinomycetes sequencing.</title>
        <authorList>
            <person name="Shan Q."/>
        </authorList>
    </citation>
    <scope>NUCLEOTIDE SEQUENCE [LARGE SCALE GENOMIC DNA]</scope>
    <source>
        <strain evidence="1 2">NEAU-G5</strain>
    </source>
</reference>
<dbReference type="EMBL" id="JAHKNI010000014">
    <property type="protein sequence ID" value="MBU3066475.1"/>
    <property type="molecule type" value="Genomic_DNA"/>
</dbReference>
<protein>
    <submittedName>
        <fullName evidence="1">Uncharacterized protein</fullName>
    </submittedName>
</protein>
<evidence type="ECO:0000313" key="2">
    <source>
        <dbReference type="Proteomes" id="UP000733379"/>
    </source>
</evidence>
<sequence length="46" mass="5195">MALDVHRAGWQRFYCDYHKGSPWIVFAPLVAAGLKVRGLPALTLLR</sequence>
<dbReference type="Proteomes" id="UP000733379">
    <property type="component" value="Unassembled WGS sequence"/>
</dbReference>
<comment type="caution">
    <text evidence="1">The sequence shown here is derived from an EMBL/GenBank/DDBJ whole genome shotgun (WGS) entry which is preliminary data.</text>
</comment>
<proteinExistence type="predicted"/>